<gene>
    <name evidence="2" type="ORF">A2722_03590</name>
</gene>
<name>A0A1F5PIG5_9BACT</name>
<dbReference type="InterPro" id="IPR023577">
    <property type="entry name" value="CYTH_domain"/>
</dbReference>
<dbReference type="AlphaFoldDB" id="A0A1F5PIG5"/>
<dbReference type="SUPFAM" id="SSF55154">
    <property type="entry name" value="CYTH-like phosphatases"/>
    <property type="match status" value="1"/>
</dbReference>
<dbReference type="PROSITE" id="PS51707">
    <property type="entry name" value="CYTH"/>
    <property type="match status" value="1"/>
</dbReference>
<dbReference type="Gene3D" id="2.40.320.10">
    <property type="entry name" value="Hypothetical Protein Pfu-838710-001"/>
    <property type="match status" value="1"/>
</dbReference>
<proteinExistence type="predicted"/>
<accession>A0A1F5PIG5</accession>
<dbReference type="InterPro" id="IPR033469">
    <property type="entry name" value="CYTH-like_dom_sf"/>
</dbReference>
<organism evidence="2 3">
    <name type="scientific">Candidatus Doudnabacteria bacterium RIFCSPHIGHO2_01_FULL_50_11</name>
    <dbReference type="NCBI Taxonomy" id="1817828"/>
    <lineage>
        <taxon>Bacteria</taxon>
        <taxon>Candidatus Doudnaibacteriota</taxon>
    </lineage>
</organism>
<evidence type="ECO:0000313" key="3">
    <source>
        <dbReference type="Proteomes" id="UP000178377"/>
    </source>
</evidence>
<reference evidence="2 3" key="1">
    <citation type="journal article" date="2016" name="Nat. Commun.">
        <title>Thousands of microbial genomes shed light on interconnected biogeochemical processes in an aquifer system.</title>
        <authorList>
            <person name="Anantharaman K."/>
            <person name="Brown C.T."/>
            <person name="Hug L.A."/>
            <person name="Sharon I."/>
            <person name="Castelle C.J."/>
            <person name="Probst A.J."/>
            <person name="Thomas B.C."/>
            <person name="Singh A."/>
            <person name="Wilkins M.J."/>
            <person name="Karaoz U."/>
            <person name="Brodie E.L."/>
            <person name="Williams K.H."/>
            <person name="Hubbard S.S."/>
            <person name="Banfield J.F."/>
        </authorList>
    </citation>
    <scope>NUCLEOTIDE SEQUENCE [LARGE SCALE GENOMIC DNA]</scope>
</reference>
<comment type="caution">
    <text evidence="2">The sequence shown here is derived from an EMBL/GenBank/DDBJ whole genome shotgun (WGS) entry which is preliminary data.</text>
</comment>
<protein>
    <recommendedName>
        <fullName evidence="1">CYTH domain-containing protein</fullName>
    </recommendedName>
</protein>
<sequence length="186" mass="21354">MEDREIEVKFLEIDKEAMRARLRALGAADRGEELISEIIFYDPDRRWITENKFVRIRQAARGARLTYKESDEESVDGTIEIELSIESLNKGKKFLQAVGLVASREQEKRRHSFVLDQVMIDIDTWPQVPTYIELEGESEAALKAVAEKLGLDWSKKVVGTAGKVIEEHYGIPVRSYQYFTFTRSGP</sequence>
<dbReference type="STRING" id="1817828.A2722_03590"/>
<dbReference type="PANTHER" id="PTHR21028">
    <property type="entry name" value="SI:CH211-156B7.4"/>
    <property type="match status" value="1"/>
</dbReference>
<dbReference type="EMBL" id="MFEO01000017">
    <property type="protein sequence ID" value="OGE89743.1"/>
    <property type="molecule type" value="Genomic_DNA"/>
</dbReference>
<dbReference type="InterPro" id="IPR008173">
    <property type="entry name" value="Adenylyl_cyclase_CyaB"/>
</dbReference>
<dbReference type="Proteomes" id="UP000178377">
    <property type="component" value="Unassembled WGS sequence"/>
</dbReference>
<dbReference type="PANTHER" id="PTHR21028:SF2">
    <property type="entry name" value="CYTH DOMAIN-CONTAINING PROTEIN"/>
    <property type="match status" value="1"/>
</dbReference>
<evidence type="ECO:0000313" key="2">
    <source>
        <dbReference type="EMBL" id="OGE89743.1"/>
    </source>
</evidence>
<dbReference type="CDD" id="cd07890">
    <property type="entry name" value="CYTH-like_AC_IV-like"/>
    <property type="match status" value="1"/>
</dbReference>
<feature type="domain" description="CYTH" evidence="1">
    <location>
        <begin position="3"/>
        <end position="167"/>
    </location>
</feature>
<evidence type="ECO:0000259" key="1">
    <source>
        <dbReference type="PROSITE" id="PS51707"/>
    </source>
</evidence>
<dbReference type="Pfam" id="PF01928">
    <property type="entry name" value="CYTH"/>
    <property type="match status" value="1"/>
</dbReference>